<evidence type="ECO:0000313" key="4">
    <source>
        <dbReference type="Proteomes" id="UP001360953"/>
    </source>
</evidence>
<keyword evidence="1" id="KW-0472">Membrane</keyword>
<reference evidence="3 4" key="1">
    <citation type="submission" date="2024-04" db="EMBL/GenBank/DDBJ databases">
        <title>Phyllosticta paracitricarpa is synonymous to the EU quarantine fungus P. citricarpa based on phylogenomic analyses.</title>
        <authorList>
            <consortium name="Lawrence Berkeley National Laboratory"/>
            <person name="Van ingen-buijs V.A."/>
            <person name="Van westerhoven A.C."/>
            <person name="Haridas S."/>
            <person name="Skiadas P."/>
            <person name="Martin F."/>
            <person name="Groenewald J.Z."/>
            <person name="Crous P.W."/>
            <person name="Seidl M.F."/>
        </authorList>
    </citation>
    <scope>NUCLEOTIDE SEQUENCE [LARGE SCALE GENOMIC DNA]</scope>
    <source>
        <strain evidence="3 4">CPC 17464</strain>
    </source>
</reference>
<proteinExistence type="predicted"/>
<feature type="transmembrane region" description="Helical" evidence="1">
    <location>
        <begin position="40"/>
        <end position="61"/>
    </location>
</feature>
<name>A0ABR1LPX9_9PEZI</name>
<evidence type="ECO:0000256" key="2">
    <source>
        <dbReference type="SAM" id="SignalP"/>
    </source>
</evidence>
<comment type="caution">
    <text evidence="3">The sequence shown here is derived from an EMBL/GenBank/DDBJ whole genome shotgun (WGS) entry which is preliminary data.</text>
</comment>
<accession>A0ABR1LPX9</accession>
<dbReference type="GeneID" id="92033199"/>
<evidence type="ECO:0000313" key="3">
    <source>
        <dbReference type="EMBL" id="KAK7537238.1"/>
    </source>
</evidence>
<keyword evidence="2" id="KW-0732">Signal</keyword>
<feature type="chain" id="PRO_5047053886" evidence="2">
    <location>
        <begin position="25"/>
        <end position="76"/>
    </location>
</feature>
<dbReference type="RefSeq" id="XP_066655389.1">
    <property type="nucleotide sequence ID" value="XM_066800293.1"/>
</dbReference>
<feature type="signal peptide" evidence="2">
    <location>
        <begin position="1"/>
        <end position="24"/>
    </location>
</feature>
<keyword evidence="1" id="KW-0812">Transmembrane</keyword>
<keyword evidence="1" id="KW-1133">Transmembrane helix</keyword>
<dbReference type="Proteomes" id="UP001360953">
    <property type="component" value="Unassembled WGS sequence"/>
</dbReference>
<sequence length="76" mass="8237">MLVGVGVVWFGLVWSGLVSQSCLGDWGVLDACMHARTHARAYTCGGWILTSLLLLLLLFFFSSSCGSIGDYTVYTI</sequence>
<organism evidence="3 4">
    <name type="scientific">Phyllosticta citribraziliensis</name>
    <dbReference type="NCBI Taxonomy" id="989973"/>
    <lineage>
        <taxon>Eukaryota</taxon>
        <taxon>Fungi</taxon>
        <taxon>Dikarya</taxon>
        <taxon>Ascomycota</taxon>
        <taxon>Pezizomycotina</taxon>
        <taxon>Dothideomycetes</taxon>
        <taxon>Dothideomycetes incertae sedis</taxon>
        <taxon>Botryosphaeriales</taxon>
        <taxon>Phyllostictaceae</taxon>
        <taxon>Phyllosticta</taxon>
    </lineage>
</organism>
<evidence type="ECO:0000256" key="1">
    <source>
        <dbReference type="SAM" id="Phobius"/>
    </source>
</evidence>
<protein>
    <submittedName>
        <fullName evidence="3">Uncharacterized protein</fullName>
    </submittedName>
</protein>
<keyword evidence="4" id="KW-1185">Reference proteome</keyword>
<dbReference type="EMBL" id="JBBPEH010000006">
    <property type="protein sequence ID" value="KAK7537238.1"/>
    <property type="molecule type" value="Genomic_DNA"/>
</dbReference>
<gene>
    <name evidence="3" type="ORF">J3D65DRAFT_624835</name>
</gene>